<dbReference type="OrthoDB" id="9804822at2"/>
<dbReference type="RefSeq" id="WP_102525006.1">
    <property type="nucleotide sequence ID" value="NZ_LT960612.1"/>
</dbReference>
<dbReference type="PANTHER" id="PTHR30086">
    <property type="entry name" value="ARGININE EXPORTER PROTEIN ARGO"/>
    <property type="match status" value="1"/>
</dbReference>
<keyword evidence="8" id="KW-1185">Reference proteome</keyword>
<proteinExistence type="predicted"/>
<feature type="transmembrane region" description="Helical" evidence="6">
    <location>
        <begin position="6"/>
        <end position="28"/>
    </location>
</feature>
<evidence type="ECO:0000256" key="1">
    <source>
        <dbReference type="ARBA" id="ARBA00004651"/>
    </source>
</evidence>
<gene>
    <name evidence="7" type="ORF">VTAP4600_B1249</name>
</gene>
<dbReference type="EMBL" id="LT960612">
    <property type="protein sequence ID" value="SON52860.1"/>
    <property type="molecule type" value="Genomic_DNA"/>
</dbReference>
<evidence type="ECO:0000256" key="4">
    <source>
        <dbReference type="ARBA" id="ARBA00022989"/>
    </source>
</evidence>
<keyword evidence="2" id="KW-1003">Cell membrane</keyword>
<reference evidence="7 8" key="1">
    <citation type="submission" date="2017-10" db="EMBL/GenBank/DDBJ databases">
        <authorList>
            <person name="Banno H."/>
            <person name="Chua N.-H."/>
        </authorList>
    </citation>
    <scope>NUCLEOTIDE SEQUENCE [LARGE SCALE GENOMIC DNA]</scope>
    <source>
        <strain evidence="7">Vibrio tapetis CECT4600</strain>
    </source>
</reference>
<dbReference type="GO" id="GO:0005886">
    <property type="term" value="C:plasma membrane"/>
    <property type="evidence" value="ECO:0007669"/>
    <property type="project" value="UniProtKB-SubCell"/>
</dbReference>
<evidence type="ECO:0000256" key="3">
    <source>
        <dbReference type="ARBA" id="ARBA00022692"/>
    </source>
</evidence>
<feature type="transmembrane region" description="Helical" evidence="6">
    <location>
        <begin position="149"/>
        <end position="168"/>
    </location>
</feature>
<organism evidence="7 8">
    <name type="scientific">Vibrio tapetis subsp. tapetis</name>
    <dbReference type="NCBI Taxonomy" id="1671868"/>
    <lineage>
        <taxon>Bacteria</taxon>
        <taxon>Pseudomonadati</taxon>
        <taxon>Pseudomonadota</taxon>
        <taxon>Gammaproteobacteria</taxon>
        <taxon>Vibrionales</taxon>
        <taxon>Vibrionaceae</taxon>
        <taxon>Vibrio</taxon>
    </lineage>
</organism>
<dbReference type="InterPro" id="IPR001123">
    <property type="entry name" value="LeuE-type"/>
</dbReference>
<evidence type="ECO:0000256" key="6">
    <source>
        <dbReference type="SAM" id="Phobius"/>
    </source>
</evidence>
<keyword evidence="4 6" id="KW-1133">Transmembrane helix</keyword>
<dbReference type="PANTHER" id="PTHR30086:SF20">
    <property type="entry name" value="ARGININE EXPORTER PROTEIN ARGO-RELATED"/>
    <property type="match status" value="1"/>
</dbReference>
<feature type="transmembrane region" description="Helical" evidence="6">
    <location>
        <begin position="40"/>
        <end position="68"/>
    </location>
</feature>
<evidence type="ECO:0008006" key="9">
    <source>
        <dbReference type="Google" id="ProtNLM"/>
    </source>
</evidence>
<evidence type="ECO:0000313" key="8">
    <source>
        <dbReference type="Proteomes" id="UP000235828"/>
    </source>
</evidence>
<comment type="subcellular location">
    <subcellularLocation>
        <location evidence="1">Cell membrane</location>
        <topology evidence="1">Multi-pass membrane protein</topology>
    </subcellularLocation>
</comment>
<evidence type="ECO:0000256" key="2">
    <source>
        <dbReference type="ARBA" id="ARBA00022475"/>
    </source>
</evidence>
<feature type="transmembrane region" description="Helical" evidence="6">
    <location>
        <begin position="74"/>
        <end position="91"/>
    </location>
</feature>
<dbReference type="KEGG" id="vta:B1249"/>
<name>A0A2N8ZLT7_9VIBR</name>
<dbReference type="AlphaFoldDB" id="A0A2N8ZLT7"/>
<evidence type="ECO:0000256" key="5">
    <source>
        <dbReference type="ARBA" id="ARBA00023136"/>
    </source>
</evidence>
<dbReference type="Pfam" id="PF01810">
    <property type="entry name" value="LysE"/>
    <property type="match status" value="1"/>
</dbReference>
<keyword evidence="5 6" id="KW-0472">Membrane</keyword>
<evidence type="ECO:0000313" key="7">
    <source>
        <dbReference type="EMBL" id="SON52860.1"/>
    </source>
</evidence>
<keyword evidence="3 6" id="KW-0812">Transmembrane</keyword>
<protein>
    <recommendedName>
        <fullName evidence="9">Threonine efflux protein</fullName>
    </recommendedName>
</protein>
<feature type="transmembrane region" description="Helical" evidence="6">
    <location>
        <begin position="188"/>
        <end position="206"/>
    </location>
</feature>
<sequence length="207" mass="21856">MTFSVMIALGSAMAISAFIPGPSVFAVTSRSILLGAKHGLLTTFGVLFADYVFILFAISGLAMVSSMIGQGSVALRYAGVAYLFWMAYKAWQQPITKGEKANSTQGAWSSSLLMGFAIAIANPKAILFYMVFFPIFIDVPSLSQSDVMLVILTSTVSVGGVLAMYAILGAKIGRVVTSKNASRRFNQFSSVLLACFGILLAFGGSVG</sequence>
<accession>A0A2N8ZLT7</accession>
<feature type="transmembrane region" description="Helical" evidence="6">
    <location>
        <begin position="112"/>
        <end position="137"/>
    </location>
</feature>
<dbReference type="GO" id="GO:0015171">
    <property type="term" value="F:amino acid transmembrane transporter activity"/>
    <property type="evidence" value="ECO:0007669"/>
    <property type="project" value="TreeGrafter"/>
</dbReference>
<dbReference type="Proteomes" id="UP000235828">
    <property type="component" value="Chromosome B"/>
</dbReference>